<dbReference type="WBParaSite" id="RSKR_0001154400.1">
    <property type="protein sequence ID" value="RSKR_0001154400.1"/>
    <property type="gene ID" value="RSKR_0001154400"/>
</dbReference>
<reference evidence="2" key="1">
    <citation type="submission" date="2016-11" db="UniProtKB">
        <authorList>
            <consortium name="WormBaseParasite"/>
        </authorList>
    </citation>
    <scope>IDENTIFICATION</scope>
    <source>
        <strain evidence="2">KR3021</strain>
    </source>
</reference>
<proteinExistence type="predicted"/>
<evidence type="ECO:0000313" key="1">
    <source>
        <dbReference type="Proteomes" id="UP000095286"/>
    </source>
</evidence>
<organism evidence="1 2">
    <name type="scientific">Rhabditophanes sp. KR3021</name>
    <dbReference type="NCBI Taxonomy" id="114890"/>
    <lineage>
        <taxon>Eukaryota</taxon>
        <taxon>Metazoa</taxon>
        <taxon>Ecdysozoa</taxon>
        <taxon>Nematoda</taxon>
        <taxon>Chromadorea</taxon>
        <taxon>Rhabditida</taxon>
        <taxon>Tylenchina</taxon>
        <taxon>Panagrolaimomorpha</taxon>
        <taxon>Strongyloidoidea</taxon>
        <taxon>Alloionematidae</taxon>
        <taxon>Rhabditophanes</taxon>
    </lineage>
</organism>
<protein>
    <submittedName>
        <fullName evidence="2">HATPase_c domain-containing protein</fullName>
    </submittedName>
</protein>
<name>A0AC35UGW9_9BILA</name>
<dbReference type="Proteomes" id="UP000095286">
    <property type="component" value="Unplaced"/>
</dbReference>
<evidence type="ECO:0000313" key="2">
    <source>
        <dbReference type="WBParaSite" id="RSKR_0001154400.1"/>
    </source>
</evidence>
<sequence>MLPLKYLLLLFIASPVIFCKETTAVSEPLVEGVSPVSDDVSKTNLPADDPRTDLPAYASKTDLPTDNDVLFDITPDASLTREAVDKIESQAERYQFQAEIARMMKLIVNSLYKNKEIFLRELISNAADALDKIRFVSIQQPGQLKSNKDLNIKIKSDPVGKTITITDTGIGMTKDDLIKNLGTIAESGTSSFFEKMMNSSNKEEHSHLIGQFGVGFYSVYLVADKVMVRTKHNNDSQYIWISDSSSFTISEDKDGSPLGRGTEITLYLRNNIKDFTDNHLLFELVSTYSRFIHFDILQYRRVVEMEREKLQKKLAEGNVEEDKNDIVHYKWKKLNNVKPIWLKKVSNVSVEEYQQFFETIYKSGQKALGKIHFHTEGDVSFKSILYIPPDLNENPKEGAIEVTKYFKLYVRRVFITDHFVELLPRYLSFIAGMIDSDDLPLNVSREILQTSKLLRLIKKKIIRKVLEMIAKLGEGDFLEFYKKFSRKLKTGVMEDTPNAMKIAKLLRYSSSNGENMTSLGDYVARMKKGQDKIYFLSGESIDEVKASPLLETVTRKGFEVVYLTDPIDETVLVHLQSFGKINFANLAFDSSVQGLSKLRDVDFKAKEEEFKPLIEYFKKNIVTPEVTNIAISKRLHKSASAYVTHHYGISGHRAKLLRAHEVISKEIVDQHLKEMRLTYEINAGHPVIKELLKLVNEQNPEKEDLINKNAFLISDTAKFASRYIINSPSEFAARIEESVRKNLNVSLDAQSDAEIEDKETVDQEQLDENSDKITEETSDTAEEKIVETEVKEGDKEKSCSGANSDQCTDPLHNEL</sequence>
<accession>A0AC35UGW9</accession>